<dbReference type="Proteomes" id="UP000247763">
    <property type="component" value="Chromosome"/>
</dbReference>
<proteinExistence type="predicted"/>
<dbReference type="KEGG" id="phb:HYN04_04510"/>
<accession>A0A2Z3HQL0</accession>
<name>A0A2Z3HQL0_9CAUL</name>
<protein>
    <submittedName>
        <fullName evidence="2">Uncharacterized protein</fullName>
    </submittedName>
</protein>
<evidence type="ECO:0000313" key="3">
    <source>
        <dbReference type="Proteomes" id="UP000247763"/>
    </source>
</evidence>
<dbReference type="AlphaFoldDB" id="A0A2Z3HQL0"/>
<dbReference type="EMBL" id="CP029479">
    <property type="protein sequence ID" value="AWM77085.1"/>
    <property type="molecule type" value="Genomic_DNA"/>
</dbReference>
<evidence type="ECO:0000313" key="2">
    <source>
        <dbReference type="EMBL" id="AWM77085.1"/>
    </source>
</evidence>
<keyword evidence="3" id="KW-1185">Reference proteome</keyword>
<feature type="coiled-coil region" evidence="1">
    <location>
        <begin position="22"/>
        <end position="82"/>
    </location>
</feature>
<organism evidence="2 3">
    <name type="scientific">Phenylobacterium parvum</name>
    <dbReference type="NCBI Taxonomy" id="2201350"/>
    <lineage>
        <taxon>Bacteria</taxon>
        <taxon>Pseudomonadati</taxon>
        <taxon>Pseudomonadota</taxon>
        <taxon>Alphaproteobacteria</taxon>
        <taxon>Caulobacterales</taxon>
        <taxon>Caulobacteraceae</taxon>
        <taxon>Phenylobacterium</taxon>
    </lineage>
</organism>
<keyword evidence="1" id="KW-0175">Coiled coil</keyword>
<gene>
    <name evidence="2" type="ORF">HYN04_04510</name>
</gene>
<dbReference type="RefSeq" id="WP_110449654.1">
    <property type="nucleotide sequence ID" value="NZ_CP029479.1"/>
</dbReference>
<sequence>MAETGTLGEAQLFALRQISDNLAAQTRRLEGLGAKVDDVRERLARLEAQEAGVLVEAVRRELKSALARIDALEAQRDRVAGAAAFWTWLGRHAPWLAAALAAFGAGLVSREAGR</sequence>
<reference evidence="3" key="1">
    <citation type="submission" date="2018-05" db="EMBL/GenBank/DDBJ databases">
        <title>Genome sequencing of Phenylobacterium sp. HYN0004.</title>
        <authorList>
            <person name="Yi H."/>
            <person name="Baek C."/>
        </authorList>
    </citation>
    <scope>NUCLEOTIDE SEQUENCE [LARGE SCALE GENOMIC DNA]</scope>
    <source>
        <strain evidence="3">HYN0004</strain>
    </source>
</reference>
<evidence type="ECO:0000256" key="1">
    <source>
        <dbReference type="SAM" id="Coils"/>
    </source>
</evidence>